<dbReference type="SUPFAM" id="SSF48403">
    <property type="entry name" value="Ankyrin repeat"/>
    <property type="match status" value="1"/>
</dbReference>
<dbReference type="RefSeq" id="WP_371730750.1">
    <property type="nucleotide sequence ID" value="NZ_JBGOOT010000011.1"/>
</dbReference>
<dbReference type="PANTHER" id="PTHR24126">
    <property type="entry name" value="ANKYRIN REPEAT, PH AND SEC7 DOMAIN CONTAINING PROTEIN SECG-RELATED"/>
    <property type="match status" value="1"/>
</dbReference>
<gene>
    <name evidence="3" type="ORF">ACED38_14375</name>
</gene>
<evidence type="ECO:0000313" key="3">
    <source>
        <dbReference type="EMBL" id="MEZ8196059.1"/>
    </source>
</evidence>
<dbReference type="EMBL" id="JBGOOT010000011">
    <property type="protein sequence ID" value="MEZ8196059.1"/>
    <property type="molecule type" value="Genomic_DNA"/>
</dbReference>
<dbReference type="SMART" id="SM00248">
    <property type="entry name" value="ANK"/>
    <property type="match status" value="4"/>
</dbReference>
<protein>
    <submittedName>
        <fullName evidence="3">Ankyrin repeat domain-containing protein</fullName>
    </submittedName>
</protein>
<proteinExistence type="predicted"/>
<comment type="caution">
    <text evidence="3">The sequence shown here is derived from an EMBL/GenBank/DDBJ whole genome shotgun (WGS) entry which is preliminary data.</text>
</comment>
<keyword evidence="4" id="KW-1185">Reference proteome</keyword>
<keyword evidence="1" id="KW-0677">Repeat</keyword>
<dbReference type="Gene3D" id="1.25.40.20">
    <property type="entry name" value="Ankyrin repeat-containing domain"/>
    <property type="match status" value="2"/>
</dbReference>
<dbReference type="Proteomes" id="UP001569153">
    <property type="component" value="Unassembled WGS sequence"/>
</dbReference>
<dbReference type="InterPro" id="IPR002110">
    <property type="entry name" value="Ankyrin_rpt"/>
</dbReference>
<keyword evidence="2" id="KW-0040">ANK repeat</keyword>
<organism evidence="3 4">
    <name type="scientific">Vibrio cortegadensis</name>
    <dbReference type="NCBI Taxonomy" id="1328770"/>
    <lineage>
        <taxon>Bacteria</taxon>
        <taxon>Pseudomonadati</taxon>
        <taxon>Pseudomonadota</taxon>
        <taxon>Gammaproteobacteria</taxon>
        <taxon>Vibrionales</taxon>
        <taxon>Vibrionaceae</taxon>
        <taxon>Vibrio</taxon>
    </lineage>
</organism>
<evidence type="ECO:0000256" key="1">
    <source>
        <dbReference type="ARBA" id="ARBA00022737"/>
    </source>
</evidence>
<name>A0ABV4M964_9VIBR</name>
<reference evidence="3 4" key="1">
    <citation type="submission" date="2024-06" db="EMBL/GenBank/DDBJ databases">
        <authorList>
            <person name="Steensen K."/>
            <person name="Seneca J."/>
            <person name="Bartlau N."/>
            <person name="Yu A.X."/>
            <person name="Polz M.F."/>
        </authorList>
    </citation>
    <scope>NUCLEOTIDE SEQUENCE [LARGE SCALE GENOMIC DNA]</scope>
    <source>
        <strain evidence="3 4">FF146</strain>
    </source>
</reference>
<sequence>MKKIETPYITIQHLLREFSKALGTKMLAAKEIDNACKHIEINPHQLQELKKQLIFRPLSKHVNVYFADHVMEQIEVTFKQYIDIVKKVPLDGVNAENAQQLIYRHYMSIAVAFVCREMLQGMRTTPEKLANSGKTAMQLVFDNLKSSSTWRESYEKETKEQKDKYRIWAKGEHSGLPDITGISAIGKSWADDRDWGVIKARLVAARIWDYFFYRSGICDLDIIRKMNVDQQFHPLIESLQQLQRKEGEKYHESASMALELRKLLRLRTPKSHEDEQKCQMLLEKLHLFQSESDESYETTYFYHWMQARYHLYLGELDAALGNYKLAYKQSIYRAGENVELIIKEAMFVTARHKRPDKVFLNKLRSMGSLLNVDILPINQSDQIKSKPVLLEPWEISAYALLFESYFSKESFFPEANYPELYTQRLGLWLVDETKYKLDLSHPNKMFRVGTSGMMIKRMPQLVYFSINDDIQAIKSLIASGANVNKTSESNESALLLAIQSMQVNLYPLNSMSDELFKIIGNESHNESVLNLVTTKRKLAVLGCAVQTGRLDVVRKVVELGCKIDLRHDTTSETPLFSALELIARHKRPNNRMELSKQLWDNDQNLHSYMANAAGLVPHDKIQLKIHLEAQRKDSNLLAIEEFIHKKTIDNIHTYSNVDELREIAKFLIENGANPNAKHNTALHGFTPLMFSAELDEAELFYLMAQAGGDINDSCVNPQNNERNSCIEIATNWRSNSVLSLFKPAPARF</sequence>
<evidence type="ECO:0000313" key="4">
    <source>
        <dbReference type="Proteomes" id="UP001569153"/>
    </source>
</evidence>
<dbReference type="InterPro" id="IPR036770">
    <property type="entry name" value="Ankyrin_rpt-contain_sf"/>
</dbReference>
<accession>A0ABV4M964</accession>
<evidence type="ECO:0000256" key="2">
    <source>
        <dbReference type="ARBA" id="ARBA00023043"/>
    </source>
</evidence>